<reference evidence="1 2" key="1">
    <citation type="submission" date="2019-03" db="EMBL/GenBank/DDBJ databases">
        <title>First draft genome of Liparis tanakae, snailfish: a comprehensive survey of snailfish specific genes.</title>
        <authorList>
            <person name="Kim W."/>
            <person name="Song I."/>
            <person name="Jeong J.-H."/>
            <person name="Kim D."/>
            <person name="Kim S."/>
            <person name="Ryu S."/>
            <person name="Song J.Y."/>
            <person name="Lee S.K."/>
        </authorList>
    </citation>
    <scope>NUCLEOTIDE SEQUENCE [LARGE SCALE GENOMIC DNA]</scope>
    <source>
        <tissue evidence="1">Muscle</tissue>
    </source>
</reference>
<evidence type="ECO:0000313" key="1">
    <source>
        <dbReference type="EMBL" id="TNN26037.1"/>
    </source>
</evidence>
<dbReference type="AlphaFoldDB" id="A0A4Z2EAX8"/>
<gene>
    <name evidence="1" type="ORF">EYF80_063827</name>
</gene>
<dbReference type="SUPFAM" id="SSF49410">
    <property type="entry name" value="Alpha-macroglobulin receptor domain"/>
    <property type="match status" value="1"/>
</dbReference>
<sequence length="64" mass="7058">MEGCSGNSEALGPSEVRVVVLDIRLPTGFSPELSDLEKVTGRDDHVILITLTIWQRLGRISDQH</sequence>
<name>A0A4Z2EAX8_9TELE</name>
<accession>A0A4Z2EAX8</accession>
<protein>
    <submittedName>
        <fullName evidence="1">Uncharacterized protein</fullName>
    </submittedName>
</protein>
<dbReference type="OrthoDB" id="6359008at2759"/>
<comment type="caution">
    <text evidence="1">The sequence shown here is derived from an EMBL/GenBank/DDBJ whole genome shotgun (WGS) entry which is preliminary data.</text>
</comment>
<dbReference type="GO" id="GO:0005576">
    <property type="term" value="C:extracellular region"/>
    <property type="evidence" value="ECO:0007669"/>
    <property type="project" value="InterPro"/>
</dbReference>
<keyword evidence="2" id="KW-1185">Reference proteome</keyword>
<dbReference type="Proteomes" id="UP000314294">
    <property type="component" value="Unassembled WGS sequence"/>
</dbReference>
<evidence type="ECO:0000313" key="2">
    <source>
        <dbReference type="Proteomes" id="UP000314294"/>
    </source>
</evidence>
<organism evidence="1 2">
    <name type="scientific">Liparis tanakae</name>
    <name type="common">Tanaka's snailfish</name>
    <dbReference type="NCBI Taxonomy" id="230148"/>
    <lineage>
        <taxon>Eukaryota</taxon>
        <taxon>Metazoa</taxon>
        <taxon>Chordata</taxon>
        <taxon>Craniata</taxon>
        <taxon>Vertebrata</taxon>
        <taxon>Euteleostomi</taxon>
        <taxon>Actinopterygii</taxon>
        <taxon>Neopterygii</taxon>
        <taxon>Teleostei</taxon>
        <taxon>Neoteleostei</taxon>
        <taxon>Acanthomorphata</taxon>
        <taxon>Eupercaria</taxon>
        <taxon>Perciformes</taxon>
        <taxon>Cottioidei</taxon>
        <taxon>Cottales</taxon>
        <taxon>Liparidae</taxon>
        <taxon>Liparis</taxon>
    </lineage>
</organism>
<dbReference type="InterPro" id="IPR036595">
    <property type="entry name" value="A-macroglobulin_rcpt-bd_sf"/>
</dbReference>
<dbReference type="EMBL" id="SRLO01011113">
    <property type="protein sequence ID" value="TNN26037.1"/>
    <property type="molecule type" value="Genomic_DNA"/>
</dbReference>
<proteinExistence type="predicted"/>